<gene>
    <name evidence="5" type="ORF">JN12_01148</name>
</gene>
<keyword evidence="2" id="KW-0812">Transmembrane</keyword>
<dbReference type="Proteomes" id="UP000319449">
    <property type="component" value="Unassembled WGS sequence"/>
</dbReference>
<evidence type="ECO:0000259" key="3">
    <source>
        <dbReference type="Pfam" id="PF25954"/>
    </source>
</evidence>
<dbReference type="Gene3D" id="2.40.50.100">
    <property type="match status" value="1"/>
</dbReference>
<dbReference type="InterPro" id="IPR006143">
    <property type="entry name" value="RND_pump_MFP"/>
</dbReference>
<dbReference type="OrthoDB" id="9789643at2"/>
<comment type="similarity">
    <text evidence="1">Belongs to the membrane fusion protein (MFP) (TC 8.A.1) family.</text>
</comment>
<dbReference type="Pfam" id="PF25954">
    <property type="entry name" value="Beta-barrel_RND_2"/>
    <property type="match status" value="1"/>
</dbReference>
<organism evidence="5 6">
    <name type="scientific">Geobacter argillaceus</name>
    <dbReference type="NCBI Taxonomy" id="345631"/>
    <lineage>
        <taxon>Bacteria</taxon>
        <taxon>Pseudomonadati</taxon>
        <taxon>Thermodesulfobacteriota</taxon>
        <taxon>Desulfuromonadia</taxon>
        <taxon>Geobacterales</taxon>
        <taxon>Geobacteraceae</taxon>
        <taxon>Geobacter</taxon>
    </lineage>
</organism>
<protein>
    <submittedName>
        <fullName evidence="5">RND family efflux transporter MFP subunit</fullName>
    </submittedName>
</protein>
<feature type="transmembrane region" description="Helical" evidence="2">
    <location>
        <begin position="29"/>
        <end position="47"/>
    </location>
</feature>
<dbReference type="GO" id="GO:0015562">
    <property type="term" value="F:efflux transmembrane transporter activity"/>
    <property type="evidence" value="ECO:0007669"/>
    <property type="project" value="TreeGrafter"/>
</dbReference>
<feature type="domain" description="YknX-like C-terminal permuted SH3-like" evidence="4">
    <location>
        <begin position="339"/>
        <end position="400"/>
    </location>
</feature>
<keyword evidence="2" id="KW-0472">Membrane</keyword>
<dbReference type="PANTHER" id="PTHR30469">
    <property type="entry name" value="MULTIDRUG RESISTANCE PROTEIN MDTA"/>
    <property type="match status" value="1"/>
</dbReference>
<sequence>MTQEDLSRLKIEKRALSGKPARFRRPLKWGAVLVCLALLLIVARMAFVPKVQVEVGTVSMVYPSQSFTVLNASGYVVAQRKAALAAKATGRLVWLGVEEGSRIRAGEVIARLENRDTTAALQQAVAGVALATANVEQARAELNDAGRSFRRQQELISQGIVAQADFDAAEARYQRAKAAMASAEASRKVSEAAKAGARVSDDYTQIRSPFDAVVLTKNADVGDIVTPLGAAANAKASVVTIADLGSLQVEADVSESNLAKVRSGQPCEIQLDAFPDLRFPGAVHAVVPTADRSKATVMVKVRFRDRDPRILPEMSAKVAFLERATTPAEQRPKIAINPAAVATRTGKSVVYVIQGDKVKETPISLGAKVGDLVEVRAGVKVGDKVATKPLDKLKDGSGIKTGEK</sequence>
<dbReference type="Gene3D" id="1.10.287.470">
    <property type="entry name" value="Helix hairpin bin"/>
    <property type="match status" value="1"/>
</dbReference>
<evidence type="ECO:0000259" key="4">
    <source>
        <dbReference type="Pfam" id="PF25989"/>
    </source>
</evidence>
<feature type="domain" description="CusB-like beta-barrel" evidence="3">
    <location>
        <begin position="249"/>
        <end position="320"/>
    </location>
</feature>
<dbReference type="EMBL" id="VLLN01000005">
    <property type="protein sequence ID" value="TWJ26442.1"/>
    <property type="molecule type" value="Genomic_DNA"/>
</dbReference>
<accession>A0A562W8B1</accession>
<dbReference type="InterPro" id="IPR058637">
    <property type="entry name" value="YknX-like_C"/>
</dbReference>
<proteinExistence type="inferred from homology"/>
<dbReference type="SUPFAM" id="SSF111369">
    <property type="entry name" value="HlyD-like secretion proteins"/>
    <property type="match status" value="1"/>
</dbReference>
<keyword evidence="6" id="KW-1185">Reference proteome</keyword>
<dbReference type="Pfam" id="PF25989">
    <property type="entry name" value="YknX_C"/>
    <property type="match status" value="1"/>
</dbReference>
<evidence type="ECO:0000256" key="2">
    <source>
        <dbReference type="SAM" id="Phobius"/>
    </source>
</evidence>
<reference evidence="5 6" key="1">
    <citation type="submission" date="2019-07" db="EMBL/GenBank/DDBJ databases">
        <title>Genomic Encyclopedia of Archaeal and Bacterial Type Strains, Phase II (KMG-II): from individual species to whole genera.</title>
        <authorList>
            <person name="Goeker M."/>
        </authorList>
    </citation>
    <scope>NUCLEOTIDE SEQUENCE [LARGE SCALE GENOMIC DNA]</scope>
    <source>
        <strain evidence="5 6">ATCC BAA-1139</strain>
    </source>
</reference>
<dbReference type="Gene3D" id="2.40.30.170">
    <property type="match status" value="1"/>
</dbReference>
<evidence type="ECO:0000313" key="6">
    <source>
        <dbReference type="Proteomes" id="UP000319449"/>
    </source>
</evidence>
<dbReference type="NCBIfam" id="TIGR01730">
    <property type="entry name" value="RND_mfp"/>
    <property type="match status" value="1"/>
</dbReference>
<evidence type="ECO:0000256" key="1">
    <source>
        <dbReference type="ARBA" id="ARBA00009477"/>
    </source>
</evidence>
<dbReference type="Gene3D" id="2.40.420.20">
    <property type="match status" value="1"/>
</dbReference>
<keyword evidence="2" id="KW-1133">Transmembrane helix</keyword>
<comment type="caution">
    <text evidence="5">The sequence shown here is derived from an EMBL/GenBank/DDBJ whole genome shotgun (WGS) entry which is preliminary data.</text>
</comment>
<dbReference type="AlphaFoldDB" id="A0A562W8B1"/>
<dbReference type="GO" id="GO:1990281">
    <property type="term" value="C:efflux pump complex"/>
    <property type="evidence" value="ECO:0007669"/>
    <property type="project" value="TreeGrafter"/>
</dbReference>
<dbReference type="PANTHER" id="PTHR30469:SF38">
    <property type="entry name" value="HLYD FAMILY SECRETION PROTEIN"/>
    <property type="match status" value="1"/>
</dbReference>
<evidence type="ECO:0000313" key="5">
    <source>
        <dbReference type="EMBL" id="TWJ26442.1"/>
    </source>
</evidence>
<dbReference type="InterPro" id="IPR058792">
    <property type="entry name" value="Beta-barrel_RND_2"/>
</dbReference>
<name>A0A562W8B1_9BACT</name>
<dbReference type="RefSeq" id="WP_145019563.1">
    <property type="nucleotide sequence ID" value="NZ_VLLN01000005.1"/>
</dbReference>